<feature type="region of interest" description="Disordered" evidence="1">
    <location>
        <begin position="584"/>
        <end position="618"/>
    </location>
</feature>
<feature type="compositionally biased region" description="Low complexity" evidence="1">
    <location>
        <begin position="477"/>
        <end position="517"/>
    </location>
</feature>
<organism evidence="2">
    <name type="scientific">Dunaliella tertiolecta</name>
    <name type="common">Green alga</name>
    <dbReference type="NCBI Taxonomy" id="3047"/>
    <lineage>
        <taxon>Eukaryota</taxon>
        <taxon>Viridiplantae</taxon>
        <taxon>Chlorophyta</taxon>
        <taxon>core chlorophytes</taxon>
        <taxon>Chlorophyceae</taxon>
        <taxon>CS clade</taxon>
        <taxon>Chlamydomonadales</taxon>
        <taxon>Dunaliellaceae</taxon>
        <taxon>Dunaliella</taxon>
    </lineage>
</organism>
<feature type="compositionally biased region" description="Polar residues" evidence="1">
    <location>
        <begin position="1"/>
        <end position="10"/>
    </location>
</feature>
<evidence type="ECO:0000256" key="1">
    <source>
        <dbReference type="SAM" id="MobiDB-lite"/>
    </source>
</evidence>
<evidence type="ECO:0000313" key="2">
    <source>
        <dbReference type="EMBL" id="CAE0501745.1"/>
    </source>
</evidence>
<accession>A0A7S3R3W0</accession>
<dbReference type="AlphaFoldDB" id="A0A7S3R3W0"/>
<feature type="compositionally biased region" description="Pro residues" evidence="1">
    <location>
        <begin position="453"/>
        <end position="466"/>
    </location>
</feature>
<proteinExistence type="predicted"/>
<sequence>MPSHSLQQQPRGRAGLHISWGPGAPHTSDEAAGADAGVLETTLRPPSMGTALQIPEDPCVPSAADYWLEERTPRSTSPSLIQEDTFEWAFRPSFAGSTWGGWGPGVTSQKLTESVTAASTELTASAVRALEARLDQLMAGIRGAVQVRKQLLSVAKDGAKWSAKSDNRPGLFIRPHEKGINKGMGPGLPKAPPSIPLHPHSRTPPHPSARPTSAAQYTNPAFPSHQATHPSPARARLHQTHHRPSTPDLVSAAQYASAAARLYPSDSATANLPGNPLAPRRGSMDSSYTGSEVTERSTTTRIAPDAPHIKSPARLLPVVLNISKPSGESRHRHHHHHRHERCHPQMELLTPPSSSSSSSSIAASFTPLQPQQPTVHGSGLDSAPAYNVQHHLRQQLFQQQQQQQEAAELAGPSYGSPADPTGRIGRASFPFTIPAPAESNRIGGVSPSLPASAAPPSPAAPRPQQPTNPSNPSITVPSDLSATSPSASSWTAASPSNATARPSSTASSPARASWASTATGPAIAVASALAGAPRPGAPPRDLPTLLRQVQAMRQAAESGTDPHALPAAWRELQQEVAAAVLAAQEGDQLEQEDQKLLGSSLGTDAQALPRPRPRPPQM</sequence>
<feature type="region of interest" description="Disordered" evidence="1">
    <location>
        <begin position="163"/>
        <end position="249"/>
    </location>
</feature>
<feature type="region of interest" description="Disordered" evidence="1">
    <location>
        <begin position="1"/>
        <end position="42"/>
    </location>
</feature>
<feature type="compositionally biased region" description="Pro residues" evidence="1">
    <location>
        <begin position="189"/>
        <end position="208"/>
    </location>
</feature>
<feature type="region of interest" description="Disordered" evidence="1">
    <location>
        <begin position="325"/>
        <end position="383"/>
    </location>
</feature>
<feature type="compositionally biased region" description="Basic residues" evidence="1">
    <location>
        <begin position="330"/>
        <end position="341"/>
    </location>
</feature>
<protein>
    <submittedName>
        <fullName evidence="2">Uncharacterized protein</fullName>
    </submittedName>
</protein>
<feature type="compositionally biased region" description="Polar residues" evidence="1">
    <location>
        <begin position="467"/>
        <end position="476"/>
    </location>
</feature>
<gene>
    <name evidence="2" type="ORF">DTER00134_LOCUS16818</name>
</gene>
<feature type="region of interest" description="Disordered" evidence="1">
    <location>
        <begin position="266"/>
        <end position="306"/>
    </location>
</feature>
<name>A0A7S3R3W0_DUNTE</name>
<feature type="region of interest" description="Disordered" evidence="1">
    <location>
        <begin position="396"/>
        <end position="517"/>
    </location>
</feature>
<feature type="compositionally biased region" description="Basic residues" evidence="1">
    <location>
        <begin position="235"/>
        <end position="244"/>
    </location>
</feature>
<feature type="compositionally biased region" description="Polar residues" evidence="1">
    <location>
        <begin position="210"/>
        <end position="229"/>
    </location>
</feature>
<feature type="compositionally biased region" description="Polar residues" evidence="1">
    <location>
        <begin position="284"/>
        <end position="301"/>
    </location>
</feature>
<feature type="compositionally biased region" description="Polar residues" evidence="1">
    <location>
        <begin position="361"/>
        <end position="375"/>
    </location>
</feature>
<reference evidence="2" key="1">
    <citation type="submission" date="2021-01" db="EMBL/GenBank/DDBJ databases">
        <authorList>
            <person name="Corre E."/>
            <person name="Pelletier E."/>
            <person name="Niang G."/>
            <person name="Scheremetjew M."/>
            <person name="Finn R."/>
            <person name="Kale V."/>
            <person name="Holt S."/>
            <person name="Cochrane G."/>
            <person name="Meng A."/>
            <person name="Brown T."/>
            <person name="Cohen L."/>
        </authorList>
    </citation>
    <scope>NUCLEOTIDE SEQUENCE</scope>
    <source>
        <strain evidence="2">CCMP1320</strain>
    </source>
</reference>
<dbReference type="EMBL" id="HBIP01027813">
    <property type="protein sequence ID" value="CAE0501745.1"/>
    <property type="molecule type" value="Transcribed_RNA"/>
</dbReference>